<proteinExistence type="predicted"/>
<reference evidence="1 2" key="1">
    <citation type="submission" date="2021-06" db="EMBL/GenBank/DDBJ databases">
        <title>Complete genome sequence of the secondary alcohol utilizing methanogen Methanospirillum hungatei strain GP1.</title>
        <authorList>
            <person name="Day L.A."/>
            <person name="Costa K.C."/>
        </authorList>
    </citation>
    <scope>NUCLEOTIDE SEQUENCE [LARGE SCALE GENOMIC DNA]</scope>
    <source>
        <strain evidence="1 2">GP1</strain>
    </source>
</reference>
<dbReference type="EMBL" id="CP077107">
    <property type="protein sequence ID" value="QXO95653.1"/>
    <property type="molecule type" value="Genomic_DNA"/>
</dbReference>
<name>A0A8F5ZI65_METHU</name>
<dbReference type="Proteomes" id="UP000694228">
    <property type="component" value="Chromosome"/>
</dbReference>
<protein>
    <submittedName>
        <fullName evidence="1">Uncharacterized protein</fullName>
    </submittedName>
</protein>
<accession>A0A8F5ZI65</accession>
<organism evidence="1 2">
    <name type="scientific">Methanospirillum hungatei</name>
    <dbReference type="NCBI Taxonomy" id="2203"/>
    <lineage>
        <taxon>Archaea</taxon>
        <taxon>Methanobacteriati</taxon>
        <taxon>Methanobacteriota</taxon>
        <taxon>Stenosarchaea group</taxon>
        <taxon>Methanomicrobia</taxon>
        <taxon>Methanomicrobiales</taxon>
        <taxon>Methanospirillaceae</taxon>
        <taxon>Methanospirillum</taxon>
    </lineage>
</organism>
<dbReference type="AlphaFoldDB" id="A0A8F5ZI65"/>
<gene>
    <name evidence="1" type="ORF">KSK55_04455</name>
</gene>
<evidence type="ECO:0000313" key="1">
    <source>
        <dbReference type="EMBL" id="QXO95653.1"/>
    </source>
</evidence>
<evidence type="ECO:0000313" key="2">
    <source>
        <dbReference type="Proteomes" id="UP000694228"/>
    </source>
</evidence>
<sequence length="47" mass="5169">MNPQYINPAIASGILPISIRLQALLNQISSSFGITYNARSYNRRASS</sequence>